<evidence type="ECO:0000313" key="1">
    <source>
        <dbReference type="EMBL" id="VEL22412.1"/>
    </source>
</evidence>
<comment type="caution">
    <text evidence="1">The sequence shown here is derived from an EMBL/GenBank/DDBJ whole genome shotgun (WGS) entry which is preliminary data.</text>
</comment>
<dbReference type="AlphaFoldDB" id="A0A3S5AKI1"/>
<dbReference type="EMBL" id="CAAALY010056261">
    <property type="protein sequence ID" value="VEL22412.1"/>
    <property type="molecule type" value="Genomic_DNA"/>
</dbReference>
<name>A0A3S5AKI1_9PLAT</name>
<reference evidence="1" key="1">
    <citation type="submission" date="2018-11" db="EMBL/GenBank/DDBJ databases">
        <authorList>
            <consortium name="Pathogen Informatics"/>
        </authorList>
    </citation>
    <scope>NUCLEOTIDE SEQUENCE</scope>
</reference>
<organism evidence="1 2">
    <name type="scientific">Protopolystoma xenopodis</name>
    <dbReference type="NCBI Taxonomy" id="117903"/>
    <lineage>
        <taxon>Eukaryota</taxon>
        <taxon>Metazoa</taxon>
        <taxon>Spiralia</taxon>
        <taxon>Lophotrochozoa</taxon>
        <taxon>Platyhelminthes</taxon>
        <taxon>Monogenea</taxon>
        <taxon>Polyopisthocotylea</taxon>
        <taxon>Polystomatidea</taxon>
        <taxon>Polystomatidae</taxon>
        <taxon>Protopolystoma</taxon>
    </lineage>
</organism>
<proteinExistence type="predicted"/>
<dbReference type="Proteomes" id="UP000784294">
    <property type="component" value="Unassembled WGS sequence"/>
</dbReference>
<sequence>MNSNLAQKASKLIDIGYFLPEDDVKEINERSKNKSLEEKEATIKDRYLTKKEKCKELRKERCEKKGEMKGNQSSVGEIKLFGKHLTINTAMTGLLNWSQRISSSIQIAKRRDVVDGLWRASVLKSGESLEADVSKIFVTPNNVNLP</sequence>
<evidence type="ECO:0000313" key="2">
    <source>
        <dbReference type="Proteomes" id="UP000784294"/>
    </source>
</evidence>
<accession>A0A3S5AKI1</accession>
<protein>
    <submittedName>
        <fullName evidence="1">Uncharacterized protein</fullName>
    </submittedName>
</protein>
<gene>
    <name evidence="1" type="ORF">PXEA_LOCUS15852</name>
</gene>
<keyword evidence="2" id="KW-1185">Reference proteome</keyword>